<name>X6P3Q1_RETFI</name>
<dbReference type="Pfam" id="PF23287">
    <property type="entry name" value="KOW7_SPT5"/>
    <property type="match status" value="1"/>
</dbReference>
<reference evidence="2 3" key="1">
    <citation type="journal article" date="2013" name="Curr. Biol.">
        <title>The Genome of the Foraminiferan Reticulomyxa filosa.</title>
        <authorList>
            <person name="Glockner G."/>
            <person name="Hulsmann N."/>
            <person name="Schleicher M."/>
            <person name="Noegel A.A."/>
            <person name="Eichinger L."/>
            <person name="Gallinger C."/>
            <person name="Pawlowski J."/>
            <person name="Sierra R."/>
            <person name="Euteneuer U."/>
            <person name="Pillet L."/>
            <person name="Moustafa A."/>
            <person name="Platzer M."/>
            <person name="Groth M."/>
            <person name="Szafranski K."/>
            <person name="Schliwa M."/>
        </authorList>
    </citation>
    <scope>NUCLEOTIDE SEQUENCE [LARGE SCALE GENOMIC DNA]</scope>
</reference>
<protein>
    <recommendedName>
        <fullName evidence="1">Spt5 KOW domain-containing protein</fullName>
    </recommendedName>
</protein>
<feature type="domain" description="Spt5 KOW" evidence="1">
    <location>
        <begin position="77"/>
        <end position="120"/>
    </location>
</feature>
<dbReference type="Proteomes" id="UP000023152">
    <property type="component" value="Unassembled WGS sequence"/>
</dbReference>
<gene>
    <name evidence="2" type="ORF">RFI_04916</name>
</gene>
<dbReference type="InterPro" id="IPR057934">
    <property type="entry name" value="KOW_Spt5_7"/>
</dbReference>
<evidence type="ECO:0000259" key="1">
    <source>
        <dbReference type="Pfam" id="PF23287"/>
    </source>
</evidence>
<dbReference type="EMBL" id="ASPP01004399">
    <property type="protein sequence ID" value="ETO32202.1"/>
    <property type="molecule type" value="Genomic_DNA"/>
</dbReference>
<keyword evidence="3" id="KW-1185">Reference proteome</keyword>
<evidence type="ECO:0000313" key="3">
    <source>
        <dbReference type="Proteomes" id="UP000023152"/>
    </source>
</evidence>
<sequence>MSIVEDTSASQSDFADLERARQMDRHYYVIQGAILLYRDNPVRVIDLDGPNGNVTIKMLSDGNVLNVSREELVHSIPKENDRVRVVFGRLEGHDGQIIGIDGIEAIVQIDGPDKDIHIMNKNLVVTI</sequence>
<comment type="caution">
    <text evidence="2">The sequence shown here is derived from an EMBL/GenBank/DDBJ whole genome shotgun (WGS) entry which is preliminary data.</text>
</comment>
<accession>X6P3Q1</accession>
<proteinExistence type="predicted"/>
<dbReference type="AlphaFoldDB" id="X6P3Q1"/>
<evidence type="ECO:0000313" key="2">
    <source>
        <dbReference type="EMBL" id="ETO32202.1"/>
    </source>
</evidence>
<organism evidence="2 3">
    <name type="scientific">Reticulomyxa filosa</name>
    <dbReference type="NCBI Taxonomy" id="46433"/>
    <lineage>
        <taxon>Eukaryota</taxon>
        <taxon>Sar</taxon>
        <taxon>Rhizaria</taxon>
        <taxon>Retaria</taxon>
        <taxon>Foraminifera</taxon>
        <taxon>Monothalamids</taxon>
        <taxon>Reticulomyxidae</taxon>
        <taxon>Reticulomyxa</taxon>
    </lineage>
</organism>